<dbReference type="Pfam" id="PF00977">
    <property type="entry name" value="His_biosynth"/>
    <property type="match status" value="1"/>
</dbReference>
<name>X1UI89_9ZZZZ</name>
<dbReference type="SUPFAM" id="SSF51366">
    <property type="entry name" value="Ribulose-phoshate binding barrel"/>
    <property type="match status" value="1"/>
</dbReference>
<dbReference type="EMBL" id="BARW01037664">
    <property type="protein sequence ID" value="GAJ17254.1"/>
    <property type="molecule type" value="Genomic_DNA"/>
</dbReference>
<dbReference type="GO" id="GO:0000105">
    <property type="term" value="P:L-histidine biosynthetic process"/>
    <property type="evidence" value="ECO:0007669"/>
    <property type="project" value="InterPro"/>
</dbReference>
<dbReference type="InterPro" id="IPR013785">
    <property type="entry name" value="Aldolase_TIM"/>
</dbReference>
<dbReference type="Gene3D" id="3.20.20.70">
    <property type="entry name" value="Aldolase class I"/>
    <property type="match status" value="1"/>
</dbReference>
<dbReference type="InterPro" id="IPR006062">
    <property type="entry name" value="His_biosynth"/>
</dbReference>
<sequence>KIEDLGVVNIILLDLFKVGQKIGGISALYLKIREKFNGEILVGGGIKDIQDIKSYERNNFSGVLIGTALHDGSIKIEELRNFLKS</sequence>
<organism evidence="1">
    <name type="scientific">marine sediment metagenome</name>
    <dbReference type="NCBI Taxonomy" id="412755"/>
    <lineage>
        <taxon>unclassified sequences</taxon>
        <taxon>metagenomes</taxon>
        <taxon>ecological metagenomes</taxon>
    </lineage>
</organism>
<evidence type="ECO:0000313" key="1">
    <source>
        <dbReference type="EMBL" id="GAJ17254.1"/>
    </source>
</evidence>
<dbReference type="InterPro" id="IPR011060">
    <property type="entry name" value="RibuloseP-bd_barrel"/>
</dbReference>
<feature type="non-terminal residue" evidence="1">
    <location>
        <position position="1"/>
    </location>
</feature>
<reference evidence="1" key="1">
    <citation type="journal article" date="2014" name="Front. Microbiol.">
        <title>High frequency of phylogenetically diverse reductive dehalogenase-homologous genes in deep subseafloor sedimentary metagenomes.</title>
        <authorList>
            <person name="Kawai M."/>
            <person name="Futagami T."/>
            <person name="Toyoda A."/>
            <person name="Takaki Y."/>
            <person name="Nishi S."/>
            <person name="Hori S."/>
            <person name="Arai W."/>
            <person name="Tsubouchi T."/>
            <person name="Morono Y."/>
            <person name="Uchiyama I."/>
            <person name="Ito T."/>
            <person name="Fujiyama A."/>
            <person name="Inagaki F."/>
            <person name="Takami H."/>
        </authorList>
    </citation>
    <scope>NUCLEOTIDE SEQUENCE</scope>
    <source>
        <strain evidence="1">Expedition CK06-06</strain>
    </source>
</reference>
<evidence type="ECO:0008006" key="2">
    <source>
        <dbReference type="Google" id="ProtNLM"/>
    </source>
</evidence>
<dbReference type="AlphaFoldDB" id="X1UI89"/>
<accession>X1UI89</accession>
<comment type="caution">
    <text evidence="1">The sequence shown here is derived from an EMBL/GenBank/DDBJ whole genome shotgun (WGS) entry which is preliminary data.</text>
</comment>
<protein>
    <recommendedName>
        <fullName evidence="2">Phosphoribosylformimino-5-aminoimidazole carboxamide ribotide isomerase</fullName>
    </recommendedName>
</protein>
<gene>
    <name evidence="1" type="ORF">S12H4_58073</name>
</gene>
<proteinExistence type="predicted"/>